<protein>
    <submittedName>
        <fullName evidence="2">Uncharacterized protein</fullName>
    </submittedName>
</protein>
<organism evidence="2 3">
    <name type="scientific">Acinetobacter lwoffii</name>
    <dbReference type="NCBI Taxonomy" id="28090"/>
    <lineage>
        <taxon>Bacteria</taxon>
        <taxon>Pseudomonadati</taxon>
        <taxon>Pseudomonadota</taxon>
        <taxon>Gammaproteobacteria</taxon>
        <taxon>Moraxellales</taxon>
        <taxon>Moraxellaceae</taxon>
        <taxon>Acinetobacter</taxon>
    </lineage>
</organism>
<feature type="transmembrane region" description="Helical" evidence="1">
    <location>
        <begin position="12"/>
        <end position="32"/>
    </location>
</feature>
<gene>
    <name evidence="2" type="ORF">HNP34_000167</name>
</gene>
<dbReference type="Proteomes" id="UP000548425">
    <property type="component" value="Unassembled WGS sequence"/>
</dbReference>
<dbReference type="RefSeq" id="WP_184412374.1">
    <property type="nucleotide sequence ID" value="NZ_JACHLA010000001.1"/>
</dbReference>
<keyword evidence="1" id="KW-0472">Membrane</keyword>
<evidence type="ECO:0000256" key="1">
    <source>
        <dbReference type="SAM" id="Phobius"/>
    </source>
</evidence>
<evidence type="ECO:0000313" key="3">
    <source>
        <dbReference type="Proteomes" id="UP000548425"/>
    </source>
</evidence>
<keyword evidence="1" id="KW-0812">Transmembrane</keyword>
<reference evidence="2 3" key="1">
    <citation type="submission" date="2020-08" db="EMBL/GenBank/DDBJ databases">
        <title>Functional genomics of gut bacteria from endangered species of beetles.</title>
        <authorList>
            <person name="Carlos-Shanley C."/>
        </authorList>
    </citation>
    <scope>NUCLEOTIDE SEQUENCE [LARGE SCALE GENOMIC DNA]</scope>
    <source>
        <strain evidence="2 3">S00127</strain>
    </source>
</reference>
<keyword evidence="1" id="KW-1133">Transmembrane helix</keyword>
<comment type="caution">
    <text evidence="2">The sequence shown here is derived from an EMBL/GenBank/DDBJ whole genome shotgun (WGS) entry which is preliminary data.</text>
</comment>
<dbReference type="AlphaFoldDB" id="A0AAW3VAA6"/>
<evidence type="ECO:0000313" key="2">
    <source>
        <dbReference type="EMBL" id="MBB6362091.1"/>
    </source>
</evidence>
<dbReference type="EMBL" id="JACHLA010000001">
    <property type="protein sequence ID" value="MBB6362091.1"/>
    <property type="molecule type" value="Genomic_DNA"/>
</dbReference>
<accession>A0AAW3VAA6</accession>
<proteinExistence type="predicted"/>
<sequence>MQSILSFVSENPIFFTVLFTLTNILWLIFSFYQKHKNDKALIDYKAEKDKELEGLKHNFGLELERKKKNFGIKQEVYGEFFNNLDKFQSKAQIDSQKSINLYMHNFLIDFVTASEINDTDAMAKATGEYHQNLQSFFANLFDELNTLQNECNRLKFFAPEEIRIKLKEITISYEQIFKMTNQYVSNVSNLFFDESAQNEITKKFTADIQPISDKLKTDMDNIENLLRSDLFS</sequence>
<name>A0AAW3VAA6_ACILW</name>